<name>A0A918FIN1_9DEIO</name>
<dbReference type="Pfam" id="PF00512">
    <property type="entry name" value="HisKA"/>
    <property type="match status" value="1"/>
</dbReference>
<dbReference type="PANTHER" id="PTHR42878:SF15">
    <property type="entry name" value="BACTERIOPHYTOCHROME"/>
    <property type="match status" value="1"/>
</dbReference>
<reference evidence="7" key="2">
    <citation type="submission" date="2020-09" db="EMBL/GenBank/DDBJ databases">
        <authorList>
            <person name="Sun Q."/>
            <person name="Ohkuma M."/>
        </authorList>
    </citation>
    <scope>NUCLEOTIDE SEQUENCE</scope>
    <source>
        <strain evidence="7">JCM 31311</strain>
    </source>
</reference>
<dbReference type="GO" id="GO:0030295">
    <property type="term" value="F:protein kinase activator activity"/>
    <property type="evidence" value="ECO:0007669"/>
    <property type="project" value="TreeGrafter"/>
</dbReference>
<comment type="catalytic activity">
    <reaction evidence="1">
        <text>ATP + protein L-histidine = ADP + protein N-phospho-L-histidine.</text>
        <dbReference type="EC" id="2.7.13.3"/>
    </reaction>
</comment>
<evidence type="ECO:0000256" key="3">
    <source>
        <dbReference type="ARBA" id="ARBA00022553"/>
    </source>
</evidence>
<accession>A0A918FIN1</accession>
<dbReference type="InterPro" id="IPR005467">
    <property type="entry name" value="His_kinase_dom"/>
</dbReference>
<dbReference type="EMBL" id="BMQL01000100">
    <property type="protein sequence ID" value="GGR40065.1"/>
    <property type="molecule type" value="Genomic_DNA"/>
</dbReference>
<keyword evidence="8" id="KW-1185">Reference proteome</keyword>
<evidence type="ECO:0000313" key="7">
    <source>
        <dbReference type="EMBL" id="GGR40065.1"/>
    </source>
</evidence>
<keyword evidence="5" id="KW-0418">Kinase</keyword>
<dbReference type="Proteomes" id="UP000603865">
    <property type="component" value="Unassembled WGS sequence"/>
</dbReference>
<dbReference type="CDD" id="cd00082">
    <property type="entry name" value="HisKA"/>
    <property type="match status" value="1"/>
</dbReference>
<gene>
    <name evidence="7" type="ORF">GCM10008957_55830</name>
</gene>
<evidence type="ECO:0000256" key="1">
    <source>
        <dbReference type="ARBA" id="ARBA00000085"/>
    </source>
</evidence>
<dbReference type="InterPro" id="IPR004358">
    <property type="entry name" value="Sig_transdc_His_kin-like_C"/>
</dbReference>
<dbReference type="GO" id="GO:0000156">
    <property type="term" value="F:phosphorelay response regulator activity"/>
    <property type="evidence" value="ECO:0007669"/>
    <property type="project" value="TreeGrafter"/>
</dbReference>
<protein>
    <recommendedName>
        <fullName evidence="2">histidine kinase</fullName>
        <ecNumber evidence="2">2.7.13.3</ecNumber>
    </recommendedName>
</protein>
<dbReference type="SMART" id="SM00388">
    <property type="entry name" value="HisKA"/>
    <property type="match status" value="1"/>
</dbReference>
<proteinExistence type="predicted"/>
<dbReference type="EC" id="2.7.13.3" evidence="2"/>
<dbReference type="SMART" id="SM00387">
    <property type="entry name" value="HATPase_c"/>
    <property type="match status" value="1"/>
</dbReference>
<evidence type="ECO:0000256" key="2">
    <source>
        <dbReference type="ARBA" id="ARBA00012438"/>
    </source>
</evidence>
<dbReference type="Gene3D" id="3.30.565.10">
    <property type="entry name" value="Histidine kinase-like ATPase, C-terminal domain"/>
    <property type="match status" value="1"/>
</dbReference>
<comment type="caution">
    <text evidence="7">The sequence shown here is derived from an EMBL/GenBank/DDBJ whole genome shotgun (WGS) entry which is preliminary data.</text>
</comment>
<dbReference type="Gene3D" id="1.10.287.130">
    <property type="match status" value="1"/>
</dbReference>
<sequence length="1097" mass="120433">MSDLSAVETPAPTSLSEHLQQVTEAIAATHTQAEVLRIVLHPALAALNAIAGAVLLIDPTGTLLQLAATEGHEAGAQTIWQGGPLDGNVPAGAALEQQRPMFFEHQGALVQAYPELETRTGAVAPVASAVLPMFLDRRPLGTIILDFKEPHTFTAEEQRFLQTLAAQCSVALGRVRVTGQLQAQLQEQQRHTDGLSAFIAFTEAAGTSTDIGYLVRQAQRVLQLSIPDLMGAYYEWNDGVWRAQMTTADMPEALRQVVEAGLSAQTPSFLMATEQRQPVLLEDWNAEVQGVPFTEAFHVVGLAPYFHQGQPRFMFTAGFSSSTTWSAAQRELFLAVARGLEQALNRADQSHLQERQAALEAFVTLTGVIGKENDPQRLAEWARDLIISFLPDWSIGYYTLQGDLWKATVTRVPDPGLEALLRAGLPLETPGYAAAVETGAPVFVDGWDAEQQRFEHTESYGIAAFYPYFTAGRPSGMLVVGTQTSTVWEAADRAVFTAVGHSLGLALAWAGQAEELQAQNAALEAFTRFTEASADTTEVAALVSRAAEVLRATLGDVSVVHYDLDAARWRATAWSIDVTPEFVTLIQEGFSQDTPRFAQAVQTQQPHFVSHWDAVGEGLPPRPNYGAVAAYPYFLDGQPVSVLSVGVKGQLSWSEREQGIIRAVGRSLGLALERTRVARQVQIQQEETERRSRTLEAFALMSRDLADETDRSVILGHAQALILSMLPPGTAAYWEPAGNRWALKAQVGDTGNADLLHRMREQGLAWTAPTVYVPWTSGHPFYQDHYIRSEETPSELISHVHAGASFLVRIHGEPVGVLAVGLFDQWTWTPADTATLETAVYSLGLVLERAESVAALRERTNQLETANTELQLSNQELEAFTYSASHDLRTPVRHVMGFAELAEKALEKAPNERVGQHLKVIKQAALRMTDLIDSMLVLSRSGRQEVNVRSVDLNRLVVQGCRDAAAEFESHPIRWQIGDLPHVQGDLQLLQQVITNLLSNAVKYSAKREVSEVKVNCEAHETEWYISVEDNGVGFDPRYAQKLFGIFQRLHTEKEFKGTGVGLATVKRIVQKHRGRVFAESDGRTGATFSFTLPKLD</sequence>
<evidence type="ECO:0000313" key="8">
    <source>
        <dbReference type="Proteomes" id="UP000603865"/>
    </source>
</evidence>
<dbReference type="InterPro" id="IPR050351">
    <property type="entry name" value="BphY/WalK/GraS-like"/>
</dbReference>
<dbReference type="Pfam" id="PF02518">
    <property type="entry name" value="HATPase_c"/>
    <property type="match status" value="1"/>
</dbReference>
<dbReference type="SMART" id="SM00065">
    <property type="entry name" value="GAF"/>
    <property type="match status" value="2"/>
</dbReference>
<evidence type="ECO:0000259" key="6">
    <source>
        <dbReference type="PROSITE" id="PS50109"/>
    </source>
</evidence>
<dbReference type="GO" id="GO:0007234">
    <property type="term" value="P:osmosensory signaling via phosphorelay pathway"/>
    <property type="evidence" value="ECO:0007669"/>
    <property type="project" value="TreeGrafter"/>
</dbReference>
<dbReference type="SUPFAM" id="SSF55874">
    <property type="entry name" value="ATPase domain of HSP90 chaperone/DNA topoisomerase II/histidine kinase"/>
    <property type="match status" value="1"/>
</dbReference>
<dbReference type="InterPro" id="IPR003594">
    <property type="entry name" value="HATPase_dom"/>
</dbReference>
<dbReference type="PANTHER" id="PTHR42878">
    <property type="entry name" value="TWO-COMPONENT HISTIDINE KINASE"/>
    <property type="match status" value="1"/>
</dbReference>
<dbReference type="PRINTS" id="PR00344">
    <property type="entry name" value="BCTRLSENSOR"/>
</dbReference>
<keyword evidence="4" id="KW-0808">Transferase</keyword>
<feature type="domain" description="Histidine kinase" evidence="6">
    <location>
        <begin position="883"/>
        <end position="1097"/>
    </location>
</feature>
<dbReference type="InterPro" id="IPR029016">
    <property type="entry name" value="GAF-like_dom_sf"/>
</dbReference>
<reference evidence="7" key="1">
    <citation type="journal article" date="2014" name="Int. J. Syst. Evol. Microbiol.">
        <title>Complete genome sequence of Corynebacterium casei LMG S-19264T (=DSM 44701T), isolated from a smear-ripened cheese.</title>
        <authorList>
            <consortium name="US DOE Joint Genome Institute (JGI-PGF)"/>
            <person name="Walter F."/>
            <person name="Albersmeier A."/>
            <person name="Kalinowski J."/>
            <person name="Ruckert C."/>
        </authorList>
    </citation>
    <scope>NUCLEOTIDE SEQUENCE</scope>
    <source>
        <strain evidence="7">JCM 31311</strain>
    </source>
</reference>
<keyword evidence="3" id="KW-0597">Phosphoprotein</keyword>
<dbReference type="RefSeq" id="WP_189093794.1">
    <property type="nucleotide sequence ID" value="NZ_BMQL01000100.1"/>
</dbReference>
<dbReference type="SUPFAM" id="SSF47384">
    <property type="entry name" value="Homodimeric domain of signal transducing histidine kinase"/>
    <property type="match status" value="1"/>
</dbReference>
<evidence type="ECO:0000256" key="5">
    <source>
        <dbReference type="ARBA" id="ARBA00022777"/>
    </source>
</evidence>
<dbReference type="Pfam" id="PF13185">
    <property type="entry name" value="GAF_2"/>
    <property type="match status" value="1"/>
</dbReference>
<dbReference type="Gene3D" id="3.30.450.40">
    <property type="match status" value="4"/>
</dbReference>
<dbReference type="AlphaFoldDB" id="A0A918FIN1"/>
<dbReference type="PROSITE" id="PS50109">
    <property type="entry name" value="HIS_KIN"/>
    <property type="match status" value="1"/>
</dbReference>
<organism evidence="7 8">
    <name type="scientific">Deinococcus ruber</name>
    <dbReference type="NCBI Taxonomy" id="1848197"/>
    <lineage>
        <taxon>Bacteria</taxon>
        <taxon>Thermotogati</taxon>
        <taxon>Deinococcota</taxon>
        <taxon>Deinococci</taxon>
        <taxon>Deinococcales</taxon>
        <taxon>Deinococcaceae</taxon>
        <taxon>Deinococcus</taxon>
    </lineage>
</organism>
<dbReference type="InterPro" id="IPR036097">
    <property type="entry name" value="HisK_dim/P_sf"/>
</dbReference>
<dbReference type="SUPFAM" id="SSF55781">
    <property type="entry name" value="GAF domain-like"/>
    <property type="match status" value="4"/>
</dbReference>
<dbReference type="InterPro" id="IPR003018">
    <property type="entry name" value="GAF"/>
</dbReference>
<dbReference type="InterPro" id="IPR036890">
    <property type="entry name" value="HATPase_C_sf"/>
</dbReference>
<dbReference type="FunFam" id="3.30.565.10:FF:000006">
    <property type="entry name" value="Sensor histidine kinase WalK"/>
    <property type="match status" value="1"/>
</dbReference>
<evidence type="ECO:0000256" key="4">
    <source>
        <dbReference type="ARBA" id="ARBA00022679"/>
    </source>
</evidence>
<dbReference type="InterPro" id="IPR003661">
    <property type="entry name" value="HisK_dim/P_dom"/>
</dbReference>
<dbReference type="GO" id="GO:0000155">
    <property type="term" value="F:phosphorelay sensor kinase activity"/>
    <property type="evidence" value="ECO:0007669"/>
    <property type="project" value="InterPro"/>
</dbReference>